<organism evidence="1 2">
    <name type="scientific">Clostridium baratii str. Sullivan</name>
    <dbReference type="NCBI Taxonomy" id="1415775"/>
    <lineage>
        <taxon>Bacteria</taxon>
        <taxon>Bacillati</taxon>
        <taxon>Bacillota</taxon>
        <taxon>Clostridia</taxon>
        <taxon>Eubacteriales</taxon>
        <taxon>Clostridiaceae</taxon>
        <taxon>Clostridium</taxon>
    </lineage>
</organism>
<evidence type="ECO:0000313" key="2">
    <source>
        <dbReference type="Proteomes" id="UP000030635"/>
    </source>
</evidence>
<dbReference type="RefSeq" id="WP_039311133.1">
    <property type="nucleotide sequence ID" value="NZ_CP006905.1"/>
</dbReference>
<protein>
    <submittedName>
        <fullName evidence="1">Putative lysine-N-methylase</fullName>
    </submittedName>
</protein>
<name>A0A0A7FX27_9CLOT</name>
<dbReference type="Proteomes" id="UP000030635">
    <property type="component" value="Chromosome"/>
</dbReference>
<gene>
    <name evidence="1" type="ORF">U729_303</name>
</gene>
<accession>A0A0A7FX27</accession>
<evidence type="ECO:0000313" key="1">
    <source>
        <dbReference type="EMBL" id="AIY83490.1"/>
    </source>
</evidence>
<dbReference type="GO" id="GO:0032259">
    <property type="term" value="P:methylation"/>
    <property type="evidence" value="ECO:0007669"/>
    <property type="project" value="UniProtKB-KW"/>
</dbReference>
<dbReference type="STRING" id="1561.NPD11_2691"/>
<sequence>MSKEINIFKVSNYDKFKCIADKCKFTCCVGWDINIDTNTYDKWTKVNDDSEYLLSNVKLKQCETKDMYFINKENHEACPFLDKQGLCYVVKNHGEEYVSSTCHMFPRIENVFDNGKELSLSCSCPEVVEIISNMDGKIKIYPEDITNFESDLLELKIREVLINTIQQENLSLEYKLIIGFEMLLSILENESFSREDILLEEIEKYKDKNYIQNLSSAYKEIGLNVDDSIEEINNLFLDIIENYKEFSIFDSLLRDISSFAEDIEIESLSAKWNSYKELFNEYNDLIEKCIVSKVLSNCVSDDIWEMLISFQMIILDYLLVRYALFLKYCMNEEKLHIEDIKDYIVVFSRIIGNNTEAVKEFLQDGFGDTLLEIGYLCFISLF</sequence>
<keyword evidence="1" id="KW-0808">Transferase</keyword>
<dbReference type="OrthoDB" id="86584at2"/>
<keyword evidence="1" id="KW-0489">Methyltransferase</keyword>
<dbReference type="KEGG" id="cbv:U729_303"/>
<dbReference type="GO" id="GO:0008168">
    <property type="term" value="F:methyltransferase activity"/>
    <property type="evidence" value="ECO:0007669"/>
    <property type="project" value="UniProtKB-KW"/>
</dbReference>
<dbReference type="EMBL" id="CP006905">
    <property type="protein sequence ID" value="AIY83490.1"/>
    <property type="molecule type" value="Genomic_DNA"/>
</dbReference>
<reference evidence="1 2" key="1">
    <citation type="journal article" date="2015" name="Infect. Genet. Evol.">
        <title>Genomic sequences of six botulinum neurotoxin-producing strains representing three clostridial species illustrate the mobility and diversity of botulinum neurotoxin genes.</title>
        <authorList>
            <person name="Smith T.J."/>
            <person name="Hill K.K."/>
            <person name="Xie G."/>
            <person name="Foley B.T."/>
            <person name="Williamson C.H."/>
            <person name="Foster J.T."/>
            <person name="Johnson S.L."/>
            <person name="Chertkov O."/>
            <person name="Teshima H."/>
            <person name="Gibbons H.S."/>
            <person name="Johnsky L.A."/>
            <person name="Karavis M.A."/>
            <person name="Smith L.A."/>
        </authorList>
    </citation>
    <scope>NUCLEOTIDE SEQUENCE [LARGE SCALE GENOMIC DNA]</scope>
    <source>
        <strain evidence="1">Sullivan</strain>
    </source>
</reference>
<dbReference type="eggNOG" id="COG0727">
    <property type="taxonomic scope" value="Bacteria"/>
</dbReference>
<dbReference type="HOGENOM" id="CLU_737474_0_0_9"/>
<proteinExistence type="predicted"/>
<keyword evidence="2" id="KW-1185">Reference proteome</keyword>
<dbReference type="NCBIfam" id="NF038110">
    <property type="entry name" value="Lys_methyl_FliB"/>
    <property type="match status" value="1"/>
</dbReference>
<dbReference type="AlphaFoldDB" id="A0A0A7FX27"/>